<organism evidence="6 7">
    <name type="scientific">Sporosarcina aquimarina</name>
    <dbReference type="NCBI Taxonomy" id="114975"/>
    <lineage>
        <taxon>Bacteria</taxon>
        <taxon>Bacillati</taxon>
        <taxon>Bacillota</taxon>
        <taxon>Bacilli</taxon>
        <taxon>Bacillales</taxon>
        <taxon>Caryophanaceae</taxon>
        <taxon>Sporosarcina</taxon>
    </lineage>
</organism>
<dbReference type="InterPro" id="IPR029752">
    <property type="entry name" value="D-isomer_DH_CS1"/>
</dbReference>
<feature type="domain" description="D-isomer specific 2-hydroxyacid dehydrogenase catalytic" evidence="4">
    <location>
        <begin position="6"/>
        <end position="319"/>
    </location>
</feature>
<dbReference type="Proteomes" id="UP001280629">
    <property type="component" value="Unassembled WGS sequence"/>
</dbReference>
<comment type="caution">
    <text evidence="6">The sequence shown here is derived from an EMBL/GenBank/DDBJ whole genome shotgun (WGS) entry which is preliminary data.</text>
</comment>
<dbReference type="Pfam" id="PF00389">
    <property type="entry name" value="2-Hacid_dh"/>
    <property type="match status" value="1"/>
</dbReference>
<evidence type="ECO:0000256" key="2">
    <source>
        <dbReference type="ARBA" id="ARBA00023002"/>
    </source>
</evidence>
<evidence type="ECO:0000259" key="5">
    <source>
        <dbReference type="Pfam" id="PF02826"/>
    </source>
</evidence>
<dbReference type="InterPro" id="IPR050223">
    <property type="entry name" value="D-isomer_2-hydroxyacid_DH"/>
</dbReference>
<evidence type="ECO:0000256" key="3">
    <source>
        <dbReference type="RuleBase" id="RU003719"/>
    </source>
</evidence>
<dbReference type="InterPro" id="IPR006139">
    <property type="entry name" value="D-isomer_2_OHA_DH_cat_dom"/>
</dbReference>
<reference evidence="6 7" key="1">
    <citation type="submission" date="2023-06" db="EMBL/GenBank/DDBJ databases">
        <title>Sporosarcina sp. nov., isolated from Korean traditional fermented seafood 'Jeotgal'.</title>
        <authorList>
            <person name="Yang A.-I."/>
            <person name="Shin N.-R."/>
        </authorList>
    </citation>
    <scope>NUCLEOTIDE SEQUENCE [LARGE SCALE GENOMIC DNA]</scope>
    <source>
        <strain evidence="6 7">KCTC3840</strain>
    </source>
</reference>
<evidence type="ECO:0000259" key="4">
    <source>
        <dbReference type="Pfam" id="PF00389"/>
    </source>
</evidence>
<dbReference type="PROSITE" id="PS00671">
    <property type="entry name" value="D_2_HYDROXYACID_DH_3"/>
    <property type="match status" value="1"/>
</dbReference>
<proteinExistence type="inferred from homology"/>
<dbReference type="Gene3D" id="3.40.50.720">
    <property type="entry name" value="NAD(P)-binding Rossmann-like Domain"/>
    <property type="match status" value="2"/>
</dbReference>
<dbReference type="RefSeq" id="WP_317937171.1">
    <property type="nucleotide sequence ID" value="NZ_JAUBDH010000016.1"/>
</dbReference>
<evidence type="ECO:0000313" key="6">
    <source>
        <dbReference type="EMBL" id="MDW0111504.1"/>
    </source>
</evidence>
<dbReference type="PROSITE" id="PS00065">
    <property type="entry name" value="D_2_HYDROXYACID_DH_1"/>
    <property type="match status" value="1"/>
</dbReference>
<dbReference type="CDD" id="cd05301">
    <property type="entry name" value="GDH"/>
    <property type="match status" value="1"/>
</dbReference>
<dbReference type="InterPro" id="IPR006140">
    <property type="entry name" value="D-isomer_DH_NAD-bd"/>
</dbReference>
<dbReference type="SUPFAM" id="SSF52283">
    <property type="entry name" value="Formate/glycerate dehydrogenase catalytic domain-like"/>
    <property type="match status" value="1"/>
</dbReference>
<name>A0ABU4G3G4_9BACL</name>
<dbReference type="PANTHER" id="PTHR10996">
    <property type="entry name" value="2-HYDROXYACID DEHYDROGENASE-RELATED"/>
    <property type="match status" value="1"/>
</dbReference>
<dbReference type="SUPFAM" id="SSF51735">
    <property type="entry name" value="NAD(P)-binding Rossmann-fold domains"/>
    <property type="match status" value="1"/>
</dbReference>
<dbReference type="InterPro" id="IPR036291">
    <property type="entry name" value="NAD(P)-bd_dom_sf"/>
</dbReference>
<dbReference type="Pfam" id="PF02826">
    <property type="entry name" value="2-Hacid_dh_C"/>
    <property type="match status" value="1"/>
</dbReference>
<protein>
    <submittedName>
        <fullName evidence="6">D-glycerate dehydrogenase</fullName>
        <ecNumber evidence="6">1.1.1.-</ecNumber>
    </submittedName>
</protein>
<evidence type="ECO:0000313" key="7">
    <source>
        <dbReference type="Proteomes" id="UP001280629"/>
    </source>
</evidence>
<comment type="similarity">
    <text evidence="1 3">Belongs to the D-isomer specific 2-hydroxyacid dehydrogenase family.</text>
</comment>
<keyword evidence="7" id="KW-1185">Reference proteome</keyword>
<dbReference type="PANTHER" id="PTHR10996:SF283">
    <property type="entry name" value="GLYOXYLATE_HYDROXYPYRUVATE REDUCTASE B"/>
    <property type="match status" value="1"/>
</dbReference>
<accession>A0ABU4G3G4</accession>
<sequence length="320" mass="35384">MKPKIYITRKMDERIVAPLQEKFDVRMWESESEPVPRDVLLKEVADAEALWTVISDQVDHEIIEAGKKLKIIANMAVGYNNIDIAAAKEHDVVVTNTPDVLTETTADLTFALLLSTARQLTFAESELRKGNWTSWSPMGYTGMDVGGATIGIIGMGRIGEAVARRAKGFNMDVLYHNRNRKHEAEAAHGFEYRELDALLKEADFVVLLTPYTKETAGLIGSRELALMKKTAVLINVSRGGIVDEAALYTALKENTIWAAGLDVFETEPVPLENPLLSLPNVTVLPHIGSASIKTRLAMMELNAQAIMDVLEERAPKNQVE</sequence>
<evidence type="ECO:0000256" key="1">
    <source>
        <dbReference type="ARBA" id="ARBA00005854"/>
    </source>
</evidence>
<dbReference type="GO" id="GO:0016491">
    <property type="term" value="F:oxidoreductase activity"/>
    <property type="evidence" value="ECO:0007669"/>
    <property type="project" value="UniProtKB-KW"/>
</dbReference>
<dbReference type="InterPro" id="IPR029753">
    <property type="entry name" value="D-isomer_DH_CS"/>
</dbReference>
<dbReference type="EMBL" id="JAUBDH010000016">
    <property type="protein sequence ID" value="MDW0111504.1"/>
    <property type="molecule type" value="Genomic_DNA"/>
</dbReference>
<dbReference type="EC" id="1.1.1.-" evidence="6"/>
<keyword evidence="2 3" id="KW-0560">Oxidoreductase</keyword>
<gene>
    <name evidence="6" type="ORF">QT716_15890</name>
</gene>
<feature type="domain" description="D-isomer specific 2-hydroxyacid dehydrogenase NAD-binding" evidence="5">
    <location>
        <begin position="110"/>
        <end position="288"/>
    </location>
</feature>